<dbReference type="AlphaFoldDB" id="A0A2I7WBV2"/>
<evidence type="ECO:0000313" key="3">
    <source>
        <dbReference type="Proteomes" id="UP000236349"/>
    </source>
</evidence>
<gene>
    <name evidence="2" type="ORF">CAB90_03592</name>
</gene>
<organism evidence="2 3">
    <name type="scientific">Mycobacterium tuberculosis</name>
    <dbReference type="NCBI Taxonomy" id="1773"/>
    <lineage>
        <taxon>Bacteria</taxon>
        <taxon>Bacillati</taxon>
        <taxon>Actinomycetota</taxon>
        <taxon>Actinomycetes</taxon>
        <taxon>Mycobacteriales</taxon>
        <taxon>Mycobacteriaceae</taxon>
        <taxon>Mycobacterium</taxon>
        <taxon>Mycobacterium tuberculosis complex</taxon>
    </lineage>
</organism>
<feature type="region of interest" description="Disordered" evidence="1">
    <location>
        <begin position="24"/>
        <end position="61"/>
    </location>
</feature>
<evidence type="ECO:0000313" key="2">
    <source>
        <dbReference type="EMBL" id="AUS52407.1"/>
    </source>
</evidence>
<dbReference type="EMBL" id="CP024614">
    <property type="protein sequence ID" value="AUS52407.1"/>
    <property type="molecule type" value="Genomic_DNA"/>
</dbReference>
<protein>
    <submittedName>
        <fullName evidence="2">Uncharacterized protein</fullName>
    </submittedName>
</protein>
<feature type="compositionally biased region" description="Basic and acidic residues" evidence="1">
    <location>
        <begin position="24"/>
        <end position="52"/>
    </location>
</feature>
<accession>A0A2I7WBV2</accession>
<dbReference type="Proteomes" id="UP000236349">
    <property type="component" value="Chromosome"/>
</dbReference>
<name>A0A2I7WBV2_MYCTX</name>
<sequence>MVAHSAPPTLDLVRLTGCFREDFESRADQQDQERNPQRCDDEDVDRSREFGNGRDVAVAGRRQRHRSVVEAIQKRQPIALGVEVAVAVDVDDPGGEQQRHHSDDHPA</sequence>
<evidence type="ECO:0000256" key="1">
    <source>
        <dbReference type="SAM" id="MobiDB-lite"/>
    </source>
</evidence>
<reference evidence="2 3" key="1">
    <citation type="submission" date="2017-10" db="EMBL/GenBank/DDBJ databases">
        <title>Clinical isolate obtained from a human patient with meningeal tuberculosis in michoacan, Mexico.</title>
        <authorList>
            <person name="Guillen-Nepita A.L."/>
            <person name="Negrete-Paz A.M."/>
            <person name="Vazquez-Marrufo G."/>
            <person name="Cruz-Hernandez A."/>
            <person name="Fresia P."/>
            <person name="Naya H."/>
            <person name="Vazquez-Garciduenas M.S."/>
        </authorList>
    </citation>
    <scope>NUCLEOTIDE SEQUENCE [LARGE SCALE GENOMIC DNA]</scope>
    <source>
        <strain evidence="3">Beijing/MYC004</strain>
    </source>
</reference>
<proteinExistence type="predicted"/>